<evidence type="ECO:0000313" key="2">
    <source>
        <dbReference type="EMBL" id="MEQ2160420.1"/>
    </source>
</evidence>
<name>A0ABV0MMV0_9TELE</name>
<protein>
    <submittedName>
        <fullName evidence="2">Uncharacterized protein</fullName>
    </submittedName>
</protein>
<sequence length="89" mass="10225">YKGISTYDYVKRSRQKEARKRDSEAKNSCSSKPHGSAQMVGALFLFTLCSRFSPSCKKPLLCFRAQKDHIIVNQRYQRVQGNDASQHLK</sequence>
<keyword evidence="3" id="KW-1185">Reference proteome</keyword>
<organism evidence="2 3">
    <name type="scientific">Goodea atripinnis</name>
    <dbReference type="NCBI Taxonomy" id="208336"/>
    <lineage>
        <taxon>Eukaryota</taxon>
        <taxon>Metazoa</taxon>
        <taxon>Chordata</taxon>
        <taxon>Craniata</taxon>
        <taxon>Vertebrata</taxon>
        <taxon>Euteleostomi</taxon>
        <taxon>Actinopterygii</taxon>
        <taxon>Neopterygii</taxon>
        <taxon>Teleostei</taxon>
        <taxon>Neoteleostei</taxon>
        <taxon>Acanthomorphata</taxon>
        <taxon>Ovalentaria</taxon>
        <taxon>Atherinomorphae</taxon>
        <taxon>Cyprinodontiformes</taxon>
        <taxon>Goodeidae</taxon>
        <taxon>Goodea</taxon>
    </lineage>
</organism>
<evidence type="ECO:0000256" key="1">
    <source>
        <dbReference type="SAM" id="MobiDB-lite"/>
    </source>
</evidence>
<accession>A0ABV0MMV0</accession>
<comment type="caution">
    <text evidence="2">The sequence shown here is derived from an EMBL/GenBank/DDBJ whole genome shotgun (WGS) entry which is preliminary data.</text>
</comment>
<dbReference type="EMBL" id="JAHRIO010007003">
    <property type="protein sequence ID" value="MEQ2160420.1"/>
    <property type="molecule type" value="Genomic_DNA"/>
</dbReference>
<dbReference type="Proteomes" id="UP001476798">
    <property type="component" value="Unassembled WGS sequence"/>
</dbReference>
<feature type="region of interest" description="Disordered" evidence="1">
    <location>
        <begin position="1"/>
        <end position="35"/>
    </location>
</feature>
<feature type="compositionally biased region" description="Basic and acidic residues" evidence="1">
    <location>
        <begin position="9"/>
        <end position="25"/>
    </location>
</feature>
<feature type="non-terminal residue" evidence="2">
    <location>
        <position position="1"/>
    </location>
</feature>
<gene>
    <name evidence="2" type="ORF">GOODEAATRI_033484</name>
</gene>
<proteinExistence type="predicted"/>
<reference evidence="2 3" key="1">
    <citation type="submission" date="2021-06" db="EMBL/GenBank/DDBJ databases">
        <authorList>
            <person name="Palmer J.M."/>
        </authorList>
    </citation>
    <scope>NUCLEOTIDE SEQUENCE [LARGE SCALE GENOMIC DNA]</scope>
    <source>
        <strain evidence="2 3">GA_2019</strain>
        <tissue evidence="2">Muscle</tissue>
    </source>
</reference>
<evidence type="ECO:0000313" key="3">
    <source>
        <dbReference type="Proteomes" id="UP001476798"/>
    </source>
</evidence>